<feature type="compositionally biased region" description="Basic and acidic residues" evidence="1">
    <location>
        <begin position="9"/>
        <end position="22"/>
    </location>
</feature>
<dbReference type="EMBL" id="LWSA01000028">
    <property type="protein sequence ID" value="OCX76259.1"/>
    <property type="molecule type" value="Genomic_DNA"/>
</dbReference>
<accession>A0A1C2JM21</accession>
<evidence type="ECO:0000256" key="1">
    <source>
        <dbReference type="SAM" id="MobiDB-lite"/>
    </source>
</evidence>
<comment type="caution">
    <text evidence="2">The sequence shown here is derived from an EMBL/GenBank/DDBJ whole genome shotgun (WGS) entry which is preliminary data.</text>
</comment>
<proteinExistence type="predicted"/>
<dbReference type="Proteomes" id="UP000094893">
    <property type="component" value="Unassembled WGS sequence"/>
</dbReference>
<reference evidence="2 3" key="1">
    <citation type="journal article" date="2016" name="Int. J. Mol. Sci.">
        <title>Comparative genomics of the extreme acidophile Acidithiobacillus thiooxidans reveals intraspecific divergence and niche adaptation.</title>
        <authorList>
            <person name="Zhang X."/>
            <person name="Feng X."/>
            <person name="Tao J."/>
            <person name="Ma L."/>
            <person name="Xiao Y."/>
            <person name="Liang Y."/>
            <person name="Liu X."/>
            <person name="Yin H."/>
        </authorList>
    </citation>
    <scope>NUCLEOTIDE SEQUENCE [LARGE SCALE GENOMIC DNA]</scope>
    <source>
        <strain evidence="2 3">A02</strain>
    </source>
</reference>
<evidence type="ECO:0000313" key="2">
    <source>
        <dbReference type="EMBL" id="OCX76259.1"/>
    </source>
</evidence>
<sequence length="59" mass="6302">MGTPVTEVPAKDTGKPTTDKVRAATEASNILRDALETFREDLESSDATALNPNALRTTL</sequence>
<protein>
    <submittedName>
        <fullName evidence="2">Uncharacterized protein</fullName>
    </submittedName>
</protein>
<evidence type="ECO:0000313" key="3">
    <source>
        <dbReference type="Proteomes" id="UP000094893"/>
    </source>
</evidence>
<organism evidence="2 3">
    <name type="scientific">Acidithiobacillus thiooxidans</name>
    <name type="common">Thiobacillus thiooxidans</name>
    <dbReference type="NCBI Taxonomy" id="930"/>
    <lineage>
        <taxon>Bacteria</taxon>
        <taxon>Pseudomonadati</taxon>
        <taxon>Pseudomonadota</taxon>
        <taxon>Acidithiobacillia</taxon>
        <taxon>Acidithiobacillales</taxon>
        <taxon>Acidithiobacillaceae</taxon>
        <taxon>Acidithiobacillus</taxon>
    </lineage>
</organism>
<feature type="region of interest" description="Disordered" evidence="1">
    <location>
        <begin position="1"/>
        <end position="22"/>
    </location>
</feature>
<dbReference type="AlphaFoldDB" id="A0A1C2JM21"/>
<name>A0A1C2JM21_ACITH</name>
<gene>
    <name evidence="2" type="ORF">A6P07_02890</name>
</gene>